<evidence type="ECO:0000313" key="1">
    <source>
        <dbReference type="EMBL" id="MBT1703899.1"/>
    </source>
</evidence>
<dbReference type="Pfam" id="PF13376">
    <property type="entry name" value="OmdA"/>
    <property type="match status" value="1"/>
</dbReference>
<proteinExistence type="predicted"/>
<comment type="caution">
    <text evidence="1">The sequence shown here is derived from an EMBL/GenBank/DDBJ whole genome shotgun (WGS) entry which is preliminary data.</text>
</comment>
<dbReference type="Gene3D" id="2.40.30.100">
    <property type="entry name" value="AF2212/PG0164-like"/>
    <property type="match status" value="1"/>
</dbReference>
<dbReference type="EMBL" id="JAHESD010000022">
    <property type="protein sequence ID" value="MBT1703899.1"/>
    <property type="molecule type" value="Genomic_DNA"/>
</dbReference>
<sequence length="168" mass="18630">MPASKFIEFTAPLEEVDRALIKTVVFIPAQIIKSLSPGRHRVKGTMNGAPFALAIQYRKEGNSFFVVSSALAKAAKVKPGMPVKVKFHLVDPDKVDVPEELEAVLAQDDQGKKAWDQITTGLQRSLIIYINGVKNVDSRIKRALFIINKAKAGEYSKEAIKKRTKPKE</sequence>
<dbReference type="RefSeq" id="WP_254153860.1">
    <property type="nucleotide sequence ID" value="NZ_JAHESD010000022.1"/>
</dbReference>
<name>A0ABS5VR25_9BACT</name>
<evidence type="ECO:0000313" key="2">
    <source>
        <dbReference type="Proteomes" id="UP000772618"/>
    </source>
</evidence>
<dbReference type="InterPro" id="IPR015018">
    <property type="entry name" value="DUF1905"/>
</dbReference>
<dbReference type="Pfam" id="PF08922">
    <property type="entry name" value="DUF1905"/>
    <property type="match status" value="1"/>
</dbReference>
<reference evidence="1 2" key="1">
    <citation type="submission" date="2021-05" db="EMBL/GenBank/DDBJ databases">
        <title>A Polyphasic approach of four new species of the genus Ohtaekwangia: Ohtaekwangia histidinii sp. nov., Ohtaekwangia cretensis sp. nov., Ohtaekwangia indiensis sp. nov., Ohtaekwangia reichenbachii sp. nov. from diverse environment.</title>
        <authorList>
            <person name="Octaviana S."/>
        </authorList>
    </citation>
    <scope>NUCLEOTIDE SEQUENCE [LARGE SCALE GENOMIC DNA]</scope>
    <source>
        <strain evidence="1 2">PWU20</strain>
    </source>
</reference>
<dbReference type="InterPro" id="IPR037079">
    <property type="entry name" value="AF2212/PG0164-like_sf"/>
</dbReference>
<dbReference type="Proteomes" id="UP000772618">
    <property type="component" value="Unassembled WGS sequence"/>
</dbReference>
<gene>
    <name evidence="1" type="ORF">KK060_11440</name>
</gene>
<keyword evidence="2" id="KW-1185">Reference proteome</keyword>
<organism evidence="1 2">
    <name type="scientific">Chryseosolibacter indicus</name>
    <dbReference type="NCBI Taxonomy" id="2782351"/>
    <lineage>
        <taxon>Bacteria</taxon>
        <taxon>Pseudomonadati</taxon>
        <taxon>Bacteroidota</taxon>
        <taxon>Cytophagia</taxon>
        <taxon>Cytophagales</taxon>
        <taxon>Chryseotaleaceae</taxon>
        <taxon>Chryseosolibacter</taxon>
    </lineage>
</organism>
<protein>
    <submittedName>
        <fullName evidence="1">YdeI/OmpD-associated family protein</fullName>
    </submittedName>
</protein>
<accession>A0ABS5VR25</accession>
<dbReference type="SUPFAM" id="SSF141694">
    <property type="entry name" value="AF2212/PG0164-like"/>
    <property type="match status" value="1"/>
</dbReference>